<gene>
    <name evidence="1" type="ORF">POCTA_138.1.T1170138</name>
</gene>
<organism evidence="1 2">
    <name type="scientific">Paramecium octaurelia</name>
    <dbReference type="NCBI Taxonomy" id="43137"/>
    <lineage>
        <taxon>Eukaryota</taxon>
        <taxon>Sar</taxon>
        <taxon>Alveolata</taxon>
        <taxon>Ciliophora</taxon>
        <taxon>Intramacronucleata</taxon>
        <taxon>Oligohymenophorea</taxon>
        <taxon>Peniculida</taxon>
        <taxon>Parameciidae</taxon>
        <taxon>Paramecium</taxon>
    </lineage>
</organism>
<comment type="caution">
    <text evidence="1">The sequence shown here is derived from an EMBL/GenBank/DDBJ whole genome shotgun (WGS) entry which is preliminary data.</text>
</comment>
<reference evidence="1" key="1">
    <citation type="submission" date="2021-01" db="EMBL/GenBank/DDBJ databases">
        <authorList>
            <consortium name="Genoscope - CEA"/>
            <person name="William W."/>
        </authorList>
    </citation>
    <scope>NUCLEOTIDE SEQUENCE</scope>
</reference>
<evidence type="ECO:0000313" key="1">
    <source>
        <dbReference type="EMBL" id="CAD8198693.1"/>
    </source>
</evidence>
<dbReference type="AlphaFoldDB" id="A0A8S1XCV7"/>
<evidence type="ECO:0000313" key="2">
    <source>
        <dbReference type="Proteomes" id="UP000683925"/>
    </source>
</evidence>
<dbReference type="OrthoDB" id="311057at2759"/>
<dbReference type="EMBL" id="CAJJDP010000117">
    <property type="protein sequence ID" value="CAD8198693.1"/>
    <property type="molecule type" value="Genomic_DNA"/>
</dbReference>
<name>A0A8S1XCV7_PAROT</name>
<sequence>MENNQNSDVQSQPPITIFPNCSNIDDDQEIENQEIEEQKQYFSQLFEELCAYSINPQEEAFIDKKRTNKFSQFRRGSYKIMKKQQERKRKQQIIEQLFQKQQKTDFIEFKQKKCEDKCISEEIYIQQGEWHEDHCIHVQEHDVIPLGYLRCGQDLMLLNENTCNVNNYENCLQLTNNNEINNNQLFMNALDIPLAPEPQLPNL</sequence>
<proteinExistence type="predicted"/>
<dbReference type="OMA" id="PNCSNID"/>
<keyword evidence="2" id="KW-1185">Reference proteome</keyword>
<accession>A0A8S1XCV7</accession>
<protein>
    <submittedName>
        <fullName evidence="1">Uncharacterized protein</fullName>
    </submittedName>
</protein>
<dbReference type="Proteomes" id="UP000683925">
    <property type="component" value="Unassembled WGS sequence"/>
</dbReference>